<evidence type="ECO:0000256" key="1">
    <source>
        <dbReference type="ARBA" id="ARBA00004383"/>
    </source>
</evidence>
<dbReference type="InParanoid" id="Q020P5"/>
<accession>Q020P5</accession>
<dbReference type="KEGG" id="sus:Acid_3627"/>
<feature type="compositionally biased region" description="Low complexity" evidence="10">
    <location>
        <begin position="509"/>
        <end position="541"/>
    </location>
</feature>
<evidence type="ECO:0000256" key="5">
    <source>
        <dbReference type="ARBA" id="ARBA00022519"/>
    </source>
</evidence>
<reference evidence="12" key="1">
    <citation type="submission" date="2006-10" db="EMBL/GenBank/DDBJ databases">
        <title>Complete sequence of Solibacter usitatus Ellin6076.</title>
        <authorList>
            <consortium name="US DOE Joint Genome Institute"/>
            <person name="Copeland A."/>
            <person name="Lucas S."/>
            <person name="Lapidus A."/>
            <person name="Barry K."/>
            <person name="Detter J.C."/>
            <person name="Glavina del Rio T."/>
            <person name="Hammon N."/>
            <person name="Israni S."/>
            <person name="Dalin E."/>
            <person name="Tice H."/>
            <person name="Pitluck S."/>
            <person name="Thompson L.S."/>
            <person name="Brettin T."/>
            <person name="Bruce D."/>
            <person name="Han C."/>
            <person name="Tapia R."/>
            <person name="Gilna P."/>
            <person name="Schmutz J."/>
            <person name="Larimer F."/>
            <person name="Land M."/>
            <person name="Hauser L."/>
            <person name="Kyrpides N."/>
            <person name="Mikhailova N."/>
            <person name="Janssen P.H."/>
            <person name="Kuske C.R."/>
            <person name="Richardson P."/>
        </authorList>
    </citation>
    <scope>NUCLEOTIDE SEQUENCE</scope>
    <source>
        <strain evidence="12">Ellin6076</strain>
    </source>
</reference>
<dbReference type="Pfam" id="PF03544">
    <property type="entry name" value="TonB_C"/>
    <property type="match status" value="1"/>
</dbReference>
<evidence type="ECO:0000256" key="10">
    <source>
        <dbReference type="SAM" id="MobiDB-lite"/>
    </source>
</evidence>
<feature type="region of interest" description="Disordered" evidence="10">
    <location>
        <begin position="485"/>
        <end position="558"/>
    </location>
</feature>
<keyword evidence="5" id="KW-0997">Cell inner membrane</keyword>
<keyword evidence="6" id="KW-0812">Transmembrane</keyword>
<name>Q020P5_SOLUE</name>
<dbReference type="STRING" id="234267.Acid_3627"/>
<evidence type="ECO:0000256" key="6">
    <source>
        <dbReference type="ARBA" id="ARBA00022692"/>
    </source>
</evidence>
<evidence type="ECO:0000256" key="7">
    <source>
        <dbReference type="ARBA" id="ARBA00022927"/>
    </source>
</evidence>
<protein>
    <submittedName>
        <fullName evidence="12">TonB family protein</fullName>
    </submittedName>
</protein>
<dbReference type="InterPro" id="IPR006260">
    <property type="entry name" value="TonB/TolA_C"/>
</dbReference>
<dbReference type="InterPro" id="IPR051045">
    <property type="entry name" value="TonB-dependent_transducer"/>
</dbReference>
<feature type="region of interest" description="Disordered" evidence="10">
    <location>
        <begin position="185"/>
        <end position="215"/>
    </location>
</feature>
<keyword evidence="3" id="KW-0813">Transport</keyword>
<feature type="compositionally biased region" description="Polar residues" evidence="10">
    <location>
        <begin position="548"/>
        <end position="557"/>
    </location>
</feature>
<dbReference type="EMBL" id="CP000473">
    <property type="protein sequence ID" value="ABJ84599.1"/>
    <property type="molecule type" value="Genomic_DNA"/>
</dbReference>
<dbReference type="GO" id="GO:0005886">
    <property type="term" value="C:plasma membrane"/>
    <property type="evidence" value="ECO:0007669"/>
    <property type="project" value="UniProtKB-SubCell"/>
</dbReference>
<evidence type="ECO:0000256" key="3">
    <source>
        <dbReference type="ARBA" id="ARBA00022448"/>
    </source>
</evidence>
<dbReference type="NCBIfam" id="TIGR01352">
    <property type="entry name" value="tonB_Cterm"/>
    <property type="match status" value="1"/>
</dbReference>
<feature type="compositionally biased region" description="Pro residues" evidence="10">
    <location>
        <begin position="596"/>
        <end position="605"/>
    </location>
</feature>
<feature type="compositionally biased region" description="Low complexity" evidence="10">
    <location>
        <begin position="256"/>
        <end position="267"/>
    </location>
</feature>
<evidence type="ECO:0000256" key="9">
    <source>
        <dbReference type="ARBA" id="ARBA00023136"/>
    </source>
</evidence>
<evidence type="ECO:0000256" key="4">
    <source>
        <dbReference type="ARBA" id="ARBA00022475"/>
    </source>
</evidence>
<dbReference type="InterPro" id="IPR037682">
    <property type="entry name" value="TonB_C"/>
</dbReference>
<feature type="region of interest" description="Disordered" evidence="10">
    <location>
        <begin position="231"/>
        <end position="349"/>
    </location>
</feature>
<keyword evidence="7" id="KW-0653">Protein transport</keyword>
<comment type="subcellular location">
    <subcellularLocation>
        <location evidence="1">Cell inner membrane</location>
        <topology evidence="1">Single-pass membrane protein</topology>
        <orientation evidence="1">Periplasmic side</orientation>
    </subcellularLocation>
</comment>
<evidence type="ECO:0000313" key="12">
    <source>
        <dbReference type="EMBL" id="ABJ84599.1"/>
    </source>
</evidence>
<keyword evidence="4" id="KW-1003">Cell membrane</keyword>
<feature type="compositionally biased region" description="Low complexity" evidence="10">
    <location>
        <begin position="606"/>
        <end position="616"/>
    </location>
</feature>
<dbReference type="eggNOG" id="COG0810">
    <property type="taxonomic scope" value="Bacteria"/>
</dbReference>
<evidence type="ECO:0000259" key="11">
    <source>
        <dbReference type="PROSITE" id="PS52015"/>
    </source>
</evidence>
<keyword evidence="8" id="KW-1133">Transmembrane helix</keyword>
<gene>
    <name evidence="12" type="ordered locus">Acid_3627</name>
</gene>
<proteinExistence type="inferred from homology"/>
<dbReference type="HOGENOM" id="CLU_388781_0_0_0"/>
<evidence type="ECO:0000256" key="2">
    <source>
        <dbReference type="ARBA" id="ARBA00006555"/>
    </source>
</evidence>
<dbReference type="PANTHER" id="PTHR33446">
    <property type="entry name" value="PROTEIN TONB-RELATED"/>
    <property type="match status" value="1"/>
</dbReference>
<sequence length="710" mass="74525">MIESTARAERYDLQTSLSPFYLWEVPQKPVSVRIPFSLIDRLERDAVESFRSLTSKGSEIGGLLVGGVTPGSPLVVSIADYELIPCDYSRGPLYRLSDADMGRFERAIEQRVGSGAAIAGFFRSQTRKGLSLDGDDLAFFEARFRDPHQIALLVRPFATKASTGGIFIWENGKVNGDTSYLEFPFRSSELGPGSTAPPEPPESKAGATQGPKAPARGQIVPIASRREISIPQPSAPEPAAVAAAPAPVPAPPAPAPAAAAAAPAVEAKPTVTEDKSAKPAKADKNEKADKSDRSDKTDKADKFEKSGKSAKTEKIEKNDKVEKSDKVEKAEKIEAPAKPEKQEKKEAAAAAISLTSTPAPEKGGKPVKLLVAAAAAIALFVGLFVYPGFLRNHAAKPAAVAGNPQDSSPLQLRVERTAGELLITWNRDAEVIKNASKAVLSISDGEQHENVEMDLAQLRNGSIVYSPSSIDTSFKMEVIDKSNAKTASESVRVLRTRPSPLETQPAPAPAAAAPTKPAATETKTPAASAAAVEESPAEAPTKLASPSKPFQTESLSQRLRPAVNTDMPEAPSVGGSGNSFASALPGMGSSAVAPAPVAPASPNTPTPAAATGNTTAAKAGGQIQQAVLVYRKEAEYPKIAKQTGAKGVVTLNATITKDGTVKNVKVVSGHPMLVNAAAEAVRQWRYKPTLLNGQAVETDTQILVNFVGEK</sequence>
<dbReference type="AlphaFoldDB" id="Q020P5"/>
<dbReference type="SUPFAM" id="SSF74653">
    <property type="entry name" value="TolA/TonB C-terminal domain"/>
    <property type="match status" value="1"/>
</dbReference>
<keyword evidence="9" id="KW-0472">Membrane</keyword>
<feature type="compositionally biased region" description="Basic and acidic residues" evidence="10">
    <location>
        <begin position="271"/>
        <end position="347"/>
    </location>
</feature>
<dbReference type="Gene3D" id="3.30.1150.10">
    <property type="match status" value="1"/>
</dbReference>
<organism evidence="12">
    <name type="scientific">Solibacter usitatus (strain Ellin6076)</name>
    <dbReference type="NCBI Taxonomy" id="234267"/>
    <lineage>
        <taxon>Bacteria</taxon>
        <taxon>Pseudomonadati</taxon>
        <taxon>Acidobacteriota</taxon>
        <taxon>Terriglobia</taxon>
        <taxon>Bryobacterales</taxon>
        <taxon>Solibacteraceae</taxon>
        <taxon>Candidatus Solibacter</taxon>
    </lineage>
</organism>
<dbReference type="GO" id="GO:0015031">
    <property type="term" value="P:protein transport"/>
    <property type="evidence" value="ECO:0007669"/>
    <property type="project" value="UniProtKB-KW"/>
</dbReference>
<evidence type="ECO:0000256" key="8">
    <source>
        <dbReference type="ARBA" id="ARBA00022989"/>
    </source>
</evidence>
<feature type="domain" description="TonB C-terminal" evidence="11">
    <location>
        <begin position="621"/>
        <end position="710"/>
    </location>
</feature>
<feature type="region of interest" description="Disordered" evidence="10">
    <location>
        <begin position="594"/>
        <end position="616"/>
    </location>
</feature>
<dbReference type="PROSITE" id="PS52015">
    <property type="entry name" value="TONB_CTD"/>
    <property type="match status" value="1"/>
</dbReference>
<comment type="similarity">
    <text evidence="2">Belongs to the TonB family.</text>
</comment>
<dbReference type="GO" id="GO:0055085">
    <property type="term" value="P:transmembrane transport"/>
    <property type="evidence" value="ECO:0007669"/>
    <property type="project" value="InterPro"/>
</dbReference>
<feature type="compositionally biased region" description="Pro residues" evidence="10">
    <location>
        <begin position="246"/>
        <end position="255"/>
    </location>
</feature>